<dbReference type="GO" id="GO:0031262">
    <property type="term" value="C:Ndc80 complex"/>
    <property type="evidence" value="ECO:0007669"/>
    <property type="project" value="TreeGrafter"/>
</dbReference>
<dbReference type="InterPro" id="IPR013252">
    <property type="entry name" value="Ndc80_Spc24"/>
</dbReference>
<dbReference type="GO" id="GO:0051301">
    <property type="term" value="P:cell division"/>
    <property type="evidence" value="ECO:0007669"/>
    <property type="project" value="UniProtKB-UniRule"/>
</dbReference>
<protein>
    <recommendedName>
        <fullName evidence="10">Kinetochore protein Spc24</fullName>
    </recommendedName>
</protein>
<dbReference type="Gene3D" id="3.30.160.430">
    <property type="match status" value="1"/>
</dbReference>
<dbReference type="GO" id="GO:0005634">
    <property type="term" value="C:nucleus"/>
    <property type="evidence" value="ECO:0007669"/>
    <property type="project" value="UniProtKB-SubCell"/>
</dbReference>
<dbReference type="EMBL" id="SWFS01000093">
    <property type="protein sequence ID" value="KAA8916636.1"/>
    <property type="molecule type" value="Genomic_DNA"/>
</dbReference>
<keyword evidence="3 10" id="KW-0132">Cell division</keyword>
<comment type="caution">
    <text evidence="12">The sequence shown here is derived from an EMBL/GenBank/DDBJ whole genome shotgun (WGS) entry which is preliminary data.</text>
</comment>
<evidence type="ECO:0000256" key="8">
    <source>
        <dbReference type="ARBA" id="ARBA00023306"/>
    </source>
</evidence>
<reference evidence="12" key="1">
    <citation type="journal article" date="2019" name="G3 (Bethesda)">
        <title>Genome Assemblies of Two Rare Opportunistic Yeast Pathogens: Diutina rugosa (syn. Candida rugosa) and Trichomonascus ciferrii (syn. Candida ciferrii).</title>
        <authorList>
            <person name="Mixao V."/>
            <person name="Saus E."/>
            <person name="Hansen A.P."/>
            <person name="Lass-Florl C."/>
            <person name="Gabaldon T."/>
        </authorList>
    </citation>
    <scope>NUCLEOTIDE SEQUENCE</scope>
    <source>
        <strain evidence="12">CBS 4856</strain>
    </source>
</reference>
<comment type="subunit">
    <text evidence="10">Component of the NDC80 complex.</text>
</comment>
<evidence type="ECO:0000256" key="1">
    <source>
        <dbReference type="ARBA" id="ARBA00007804"/>
    </source>
</evidence>
<keyword evidence="8 10" id="KW-0131">Cell cycle</keyword>
<comment type="similarity">
    <text evidence="1 10">Belongs to the SPC24 family.</text>
</comment>
<dbReference type="OrthoDB" id="3344830at2759"/>
<keyword evidence="2 10" id="KW-0158">Chromosome</keyword>
<gene>
    <name evidence="12" type="ORF">TRICI_001262</name>
</gene>
<dbReference type="AlphaFoldDB" id="A0A642VBB5"/>
<evidence type="ECO:0000256" key="10">
    <source>
        <dbReference type="RuleBase" id="RU368011"/>
    </source>
</evidence>
<organism evidence="12 13">
    <name type="scientific">Trichomonascus ciferrii</name>
    <dbReference type="NCBI Taxonomy" id="44093"/>
    <lineage>
        <taxon>Eukaryota</taxon>
        <taxon>Fungi</taxon>
        <taxon>Dikarya</taxon>
        <taxon>Ascomycota</taxon>
        <taxon>Saccharomycotina</taxon>
        <taxon>Dipodascomycetes</taxon>
        <taxon>Dipodascales</taxon>
        <taxon>Trichomonascaceae</taxon>
        <taxon>Trichomonascus</taxon>
        <taxon>Trichomonascus ciferrii complex</taxon>
    </lineage>
</organism>
<evidence type="ECO:0000256" key="9">
    <source>
        <dbReference type="ARBA" id="ARBA00023328"/>
    </source>
</evidence>
<accession>A0A642VBB5</accession>
<dbReference type="PANTHER" id="PTHR22142:SF2">
    <property type="entry name" value="KINETOCHORE PROTEIN SPC24"/>
    <property type="match status" value="1"/>
</dbReference>
<sequence length="197" mass="23254">MEEGRSEYPELLKSTVENFEIDEDVQTFDRIEESKKRLREKRERKLDESRDVLKSLSRRLELAKQSAEESKNSAAQKEAAEETMRLEREKFSLAKSINDLESDYASNYATLEKLKDEQEYLNNQDVEETVSPYVEDSTILKLKLYRSLGIWFEGEDENIENTNKALVQSTETSNIHMIHLDQKYSNHFVANYLWERL</sequence>
<keyword evidence="13" id="KW-1185">Reference proteome</keyword>
<evidence type="ECO:0000256" key="11">
    <source>
        <dbReference type="SAM" id="MobiDB-lite"/>
    </source>
</evidence>
<keyword evidence="7 10" id="KW-0539">Nucleus</keyword>
<feature type="region of interest" description="Disordered" evidence="11">
    <location>
        <begin position="64"/>
        <end position="83"/>
    </location>
</feature>
<keyword evidence="9 10" id="KW-0137">Centromere</keyword>
<keyword evidence="5 10" id="KW-0995">Kinetochore</keyword>
<evidence type="ECO:0000313" key="13">
    <source>
        <dbReference type="Proteomes" id="UP000761534"/>
    </source>
</evidence>
<comment type="subcellular location">
    <subcellularLocation>
        <location evidence="10">Nucleus</location>
    </subcellularLocation>
    <subcellularLocation>
        <location evidence="10">Chromosome</location>
        <location evidence="10">Centromere</location>
        <location evidence="10">Kinetochore</location>
    </subcellularLocation>
</comment>
<dbReference type="InterPro" id="IPR038066">
    <property type="entry name" value="Spc24_Fungi_globular_sf"/>
</dbReference>
<dbReference type="Proteomes" id="UP000761534">
    <property type="component" value="Unassembled WGS sequence"/>
</dbReference>
<evidence type="ECO:0000256" key="6">
    <source>
        <dbReference type="ARBA" id="ARBA00023054"/>
    </source>
</evidence>
<evidence type="ECO:0000256" key="4">
    <source>
        <dbReference type="ARBA" id="ARBA00022776"/>
    </source>
</evidence>
<keyword evidence="6" id="KW-0175">Coiled coil</keyword>
<proteinExistence type="inferred from homology"/>
<evidence type="ECO:0000256" key="5">
    <source>
        <dbReference type="ARBA" id="ARBA00022838"/>
    </source>
</evidence>
<dbReference type="SUPFAM" id="SSF143026">
    <property type="entry name" value="Kinetochore globular domain"/>
    <property type="match status" value="1"/>
</dbReference>
<evidence type="ECO:0000256" key="2">
    <source>
        <dbReference type="ARBA" id="ARBA00022454"/>
    </source>
</evidence>
<evidence type="ECO:0000313" key="12">
    <source>
        <dbReference type="EMBL" id="KAA8916636.1"/>
    </source>
</evidence>
<dbReference type="PANTHER" id="PTHR22142">
    <property type="match status" value="1"/>
</dbReference>
<comment type="function">
    <text evidence="10">Acts as a component of the essential kinetochore-associated NDC80 complex, which is required for chromosome segregation and spindle checkpoint activity.</text>
</comment>
<name>A0A642VBB5_9ASCO</name>
<evidence type="ECO:0000256" key="7">
    <source>
        <dbReference type="ARBA" id="ARBA00023242"/>
    </source>
</evidence>
<dbReference type="Pfam" id="PF08286">
    <property type="entry name" value="Spc24"/>
    <property type="match status" value="1"/>
</dbReference>
<keyword evidence="4 10" id="KW-0498">Mitosis</keyword>
<evidence type="ECO:0000256" key="3">
    <source>
        <dbReference type="ARBA" id="ARBA00022618"/>
    </source>
</evidence>
<dbReference type="VEuPathDB" id="FungiDB:TRICI_001262"/>
<dbReference type="CDD" id="cd11565">
    <property type="entry name" value="RWD_Spc24"/>
    <property type="match status" value="1"/>
</dbReference>
<dbReference type="GO" id="GO:0008017">
    <property type="term" value="F:microtubule binding"/>
    <property type="evidence" value="ECO:0007669"/>
    <property type="project" value="TreeGrafter"/>
</dbReference>
<dbReference type="GO" id="GO:0007059">
    <property type="term" value="P:chromosome segregation"/>
    <property type="evidence" value="ECO:0007669"/>
    <property type="project" value="TreeGrafter"/>
</dbReference>